<evidence type="ECO:0000313" key="2">
    <source>
        <dbReference type="EMBL" id="KJU84814.1"/>
    </source>
</evidence>
<organism evidence="2 3">
    <name type="scientific">Candidatus Magnetobacterium bavaricum</name>
    <dbReference type="NCBI Taxonomy" id="29290"/>
    <lineage>
        <taxon>Bacteria</taxon>
        <taxon>Pseudomonadati</taxon>
        <taxon>Nitrospirota</taxon>
        <taxon>Thermodesulfovibrionia</taxon>
        <taxon>Thermodesulfovibrionales</taxon>
        <taxon>Candidatus Magnetobacteriaceae</taxon>
        <taxon>Candidatus Magnetobacterium</taxon>
    </lineage>
</organism>
<feature type="region of interest" description="Disordered" evidence="1">
    <location>
        <begin position="1"/>
        <end position="23"/>
    </location>
</feature>
<keyword evidence="3" id="KW-1185">Reference proteome</keyword>
<name>A0A0F3GSC2_9BACT</name>
<protein>
    <submittedName>
        <fullName evidence="2">General secretion pathway protein E</fullName>
    </submittedName>
</protein>
<evidence type="ECO:0000256" key="1">
    <source>
        <dbReference type="SAM" id="MobiDB-lite"/>
    </source>
</evidence>
<sequence>MDKMNEAEEIEISEDSLDTDETTGVKRTRLGDILVKEGIISDAKLSDALTKQKETKKRLGTTLVEMGIASEMEIVNAFSNQLNTPYIDISNIEPDPVALKIIARAICDGDDMVTRIFLPV</sequence>
<dbReference type="Gene3D" id="1.10.40.70">
    <property type="match status" value="1"/>
</dbReference>
<reference evidence="2 3" key="1">
    <citation type="submission" date="2015-02" db="EMBL/GenBank/DDBJ databases">
        <title>Single-cell genomics of uncultivated deep-branching MTB reveals a conserved set of magnetosome genes.</title>
        <authorList>
            <person name="Kolinko S."/>
            <person name="Richter M."/>
            <person name="Glockner F.O."/>
            <person name="Brachmann A."/>
            <person name="Schuler D."/>
        </authorList>
    </citation>
    <scope>NUCLEOTIDE SEQUENCE [LARGE SCALE GENOMIC DNA]</scope>
    <source>
        <strain evidence="2">TM-1</strain>
    </source>
</reference>
<dbReference type="SUPFAM" id="SSF160246">
    <property type="entry name" value="EspE N-terminal domain-like"/>
    <property type="match status" value="1"/>
</dbReference>
<dbReference type="AlphaFoldDB" id="A0A0F3GSC2"/>
<proteinExistence type="predicted"/>
<accession>A0A0F3GSC2</accession>
<feature type="compositionally biased region" description="Acidic residues" evidence="1">
    <location>
        <begin position="7"/>
        <end position="21"/>
    </location>
</feature>
<evidence type="ECO:0000313" key="3">
    <source>
        <dbReference type="Proteomes" id="UP000033423"/>
    </source>
</evidence>
<dbReference type="InterPro" id="IPR037257">
    <property type="entry name" value="T2SS_E_N_sf"/>
</dbReference>
<dbReference type="Proteomes" id="UP000033423">
    <property type="component" value="Unassembled WGS sequence"/>
</dbReference>
<dbReference type="EMBL" id="LACI01001279">
    <property type="protein sequence ID" value="KJU84814.1"/>
    <property type="molecule type" value="Genomic_DNA"/>
</dbReference>
<feature type="non-terminal residue" evidence="2">
    <location>
        <position position="120"/>
    </location>
</feature>
<gene>
    <name evidence="2" type="ORF">MBAV_002992</name>
</gene>
<comment type="caution">
    <text evidence="2">The sequence shown here is derived from an EMBL/GenBank/DDBJ whole genome shotgun (WGS) entry which is preliminary data.</text>
</comment>